<dbReference type="PANTHER" id="PTHR24421:SF10">
    <property type="entry name" value="NITRATE_NITRITE SENSOR PROTEIN NARQ"/>
    <property type="match status" value="1"/>
</dbReference>
<feature type="transmembrane region" description="Helical" evidence="10">
    <location>
        <begin position="104"/>
        <end position="124"/>
    </location>
</feature>
<dbReference type="RefSeq" id="WP_345600929.1">
    <property type="nucleotide sequence ID" value="NZ_BAABLT010000022.1"/>
</dbReference>
<keyword evidence="8" id="KW-0902">Two-component regulatory system</keyword>
<organism evidence="12 13">
    <name type="scientific">Saccharopolyspora rosea</name>
    <dbReference type="NCBI Taxonomy" id="524884"/>
    <lineage>
        <taxon>Bacteria</taxon>
        <taxon>Bacillati</taxon>
        <taxon>Actinomycetota</taxon>
        <taxon>Actinomycetes</taxon>
        <taxon>Pseudonocardiales</taxon>
        <taxon>Pseudonocardiaceae</taxon>
        <taxon>Saccharopolyspora</taxon>
    </lineage>
</organism>
<dbReference type="Pfam" id="PF02518">
    <property type="entry name" value="HATPase_c"/>
    <property type="match status" value="1"/>
</dbReference>
<comment type="caution">
    <text evidence="12">The sequence shown here is derived from an EMBL/GenBank/DDBJ whole genome shotgun (WGS) entry which is preliminary data.</text>
</comment>
<dbReference type="InterPro" id="IPR003594">
    <property type="entry name" value="HATPase_dom"/>
</dbReference>
<gene>
    <name evidence="12" type="ORF">ACFQ16_02725</name>
</gene>
<proteinExistence type="predicted"/>
<keyword evidence="10" id="KW-0472">Membrane</keyword>
<dbReference type="SMART" id="SM00387">
    <property type="entry name" value="HATPase_c"/>
    <property type="match status" value="1"/>
</dbReference>
<evidence type="ECO:0000256" key="8">
    <source>
        <dbReference type="ARBA" id="ARBA00023012"/>
    </source>
</evidence>
<evidence type="ECO:0000313" key="13">
    <source>
        <dbReference type="Proteomes" id="UP001597018"/>
    </source>
</evidence>
<keyword evidence="10" id="KW-0812">Transmembrane</keyword>
<name>A0ABW3FMB6_9PSEU</name>
<feature type="domain" description="Histidine kinase/HSP90-like ATPase" evidence="11">
    <location>
        <begin position="280"/>
        <end position="372"/>
    </location>
</feature>
<evidence type="ECO:0000256" key="5">
    <source>
        <dbReference type="ARBA" id="ARBA00022741"/>
    </source>
</evidence>
<evidence type="ECO:0000313" key="12">
    <source>
        <dbReference type="EMBL" id="MFD0918648.1"/>
    </source>
</evidence>
<evidence type="ECO:0000256" key="2">
    <source>
        <dbReference type="ARBA" id="ARBA00012438"/>
    </source>
</evidence>
<keyword evidence="6 12" id="KW-0418">Kinase</keyword>
<dbReference type="InterPro" id="IPR036890">
    <property type="entry name" value="HATPase_C_sf"/>
</dbReference>
<reference evidence="13" key="1">
    <citation type="journal article" date="2019" name="Int. J. Syst. Evol. Microbiol.">
        <title>The Global Catalogue of Microorganisms (GCM) 10K type strain sequencing project: providing services to taxonomists for standard genome sequencing and annotation.</title>
        <authorList>
            <consortium name="The Broad Institute Genomics Platform"/>
            <consortium name="The Broad Institute Genome Sequencing Center for Infectious Disease"/>
            <person name="Wu L."/>
            <person name="Ma J."/>
        </authorList>
    </citation>
    <scope>NUCLEOTIDE SEQUENCE [LARGE SCALE GENOMIC DNA]</scope>
    <source>
        <strain evidence="13">CCUG 56401</strain>
    </source>
</reference>
<keyword evidence="5" id="KW-0547">Nucleotide-binding</keyword>
<dbReference type="InterPro" id="IPR050482">
    <property type="entry name" value="Sensor_HK_TwoCompSys"/>
</dbReference>
<keyword evidence="4" id="KW-0808">Transferase</keyword>
<feature type="transmembrane region" description="Helical" evidence="10">
    <location>
        <begin position="64"/>
        <end position="84"/>
    </location>
</feature>
<evidence type="ECO:0000256" key="9">
    <source>
        <dbReference type="SAM" id="Coils"/>
    </source>
</evidence>
<dbReference type="GO" id="GO:0016301">
    <property type="term" value="F:kinase activity"/>
    <property type="evidence" value="ECO:0007669"/>
    <property type="project" value="UniProtKB-KW"/>
</dbReference>
<comment type="catalytic activity">
    <reaction evidence="1">
        <text>ATP + protein L-histidine = ADP + protein N-phospho-L-histidine.</text>
        <dbReference type="EC" id="2.7.13.3"/>
    </reaction>
</comment>
<keyword evidence="7" id="KW-0067">ATP-binding</keyword>
<keyword evidence="10" id="KW-1133">Transmembrane helix</keyword>
<dbReference type="PANTHER" id="PTHR24421">
    <property type="entry name" value="NITRATE/NITRITE SENSOR PROTEIN NARX-RELATED"/>
    <property type="match status" value="1"/>
</dbReference>
<feature type="coiled-coil region" evidence="9">
    <location>
        <begin position="157"/>
        <end position="184"/>
    </location>
</feature>
<protein>
    <recommendedName>
        <fullName evidence="2">histidine kinase</fullName>
        <ecNumber evidence="2">2.7.13.3</ecNumber>
    </recommendedName>
</protein>
<evidence type="ECO:0000259" key="11">
    <source>
        <dbReference type="SMART" id="SM00387"/>
    </source>
</evidence>
<dbReference type="EC" id="2.7.13.3" evidence="2"/>
<dbReference type="Gene3D" id="1.20.5.1930">
    <property type="match status" value="1"/>
</dbReference>
<dbReference type="Proteomes" id="UP001597018">
    <property type="component" value="Unassembled WGS sequence"/>
</dbReference>
<dbReference type="EMBL" id="JBHTIW010000001">
    <property type="protein sequence ID" value="MFD0918648.1"/>
    <property type="molecule type" value="Genomic_DNA"/>
</dbReference>
<evidence type="ECO:0000256" key="4">
    <source>
        <dbReference type="ARBA" id="ARBA00022679"/>
    </source>
</evidence>
<sequence>MSRRLVPSAVDAVLAVLLTVFVVAATLGPARWYAHEPHFVPAVGVVLLMAGTLVLAWRRSAPLTTLLVSAGALVGYYALGFPGGPNVLGPALALGTYAFLRGPSRAAAVGAALVAFDVLVDVVGTGRADHALGLGGALLLGGVAAVAVGSAFRARAASLAAARKEAAEADQRRAEQERLAIAREVHDVVAHSLAMISVQAGVGSHVADKRPDQAKRALLEIKEASRTALEDLRRTLALLRGSGDLAPAPGLDRLADLVSTGRNAGLEVAVDGSLGPLPRHVDAAAYRILQESLTNVVRHAVGARAVTLRLRREEDGVELVVSDDGRPSGTEPGTGTGLRGMAERARVLGGWVASGPRPGGGFEVRAWLPLTGGDG</sequence>
<keyword evidence="9" id="KW-0175">Coiled coil</keyword>
<dbReference type="Pfam" id="PF07730">
    <property type="entry name" value="HisKA_3"/>
    <property type="match status" value="1"/>
</dbReference>
<evidence type="ECO:0000256" key="7">
    <source>
        <dbReference type="ARBA" id="ARBA00022840"/>
    </source>
</evidence>
<keyword evidence="13" id="KW-1185">Reference proteome</keyword>
<accession>A0ABW3FMB6</accession>
<keyword evidence="3" id="KW-0597">Phosphoprotein</keyword>
<feature type="transmembrane region" description="Helical" evidence="10">
    <location>
        <begin position="131"/>
        <end position="152"/>
    </location>
</feature>
<dbReference type="InterPro" id="IPR011712">
    <property type="entry name" value="Sig_transdc_His_kin_sub3_dim/P"/>
</dbReference>
<dbReference type="CDD" id="cd16917">
    <property type="entry name" value="HATPase_UhpB-NarQ-NarX-like"/>
    <property type="match status" value="1"/>
</dbReference>
<evidence type="ECO:0000256" key="3">
    <source>
        <dbReference type="ARBA" id="ARBA00022553"/>
    </source>
</evidence>
<evidence type="ECO:0000256" key="10">
    <source>
        <dbReference type="SAM" id="Phobius"/>
    </source>
</evidence>
<evidence type="ECO:0000256" key="1">
    <source>
        <dbReference type="ARBA" id="ARBA00000085"/>
    </source>
</evidence>
<feature type="transmembrane region" description="Helical" evidence="10">
    <location>
        <begin position="12"/>
        <end position="33"/>
    </location>
</feature>
<evidence type="ECO:0000256" key="6">
    <source>
        <dbReference type="ARBA" id="ARBA00022777"/>
    </source>
</evidence>
<dbReference type="Gene3D" id="3.30.565.10">
    <property type="entry name" value="Histidine kinase-like ATPase, C-terminal domain"/>
    <property type="match status" value="1"/>
</dbReference>
<feature type="transmembrane region" description="Helical" evidence="10">
    <location>
        <begin position="39"/>
        <end position="57"/>
    </location>
</feature>
<dbReference type="SUPFAM" id="SSF55874">
    <property type="entry name" value="ATPase domain of HSP90 chaperone/DNA topoisomerase II/histidine kinase"/>
    <property type="match status" value="1"/>
</dbReference>